<name>A0A379UMF2_SALET</name>
<dbReference type="Proteomes" id="UP000255534">
    <property type="component" value="Unassembled WGS sequence"/>
</dbReference>
<reference evidence="2 3" key="1">
    <citation type="submission" date="2018-06" db="EMBL/GenBank/DDBJ databases">
        <authorList>
            <consortium name="Pathogen Informatics"/>
            <person name="Doyle S."/>
        </authorList>
    </citation>
    <scope>NUCLEOTIDE SEQUENCE [LARGE SCALE GENOMIC DNA]</scope>
    <source>
        <strain evidence="2 3">NCTC5798</strain>
    </source>
</reference>
<dbReference type="Pfam" id="PF05876">
    <property type="entry name" value="GpA_ATPase"/>
    <property type="match status" value="1"/>
</dbReference>
<protein>
    <submittedName>
        <fullName evidence="2">Phage terminase large subunit</fullName>
    </submittedName>
</protein>
<gene>
    <name evidence="2" type="ORF">NCTC5798_00586</name>
</gene>
<dbReference type="PANTHER" id="PTHR34413:SF2">
    <property type="entry name" value="PROPHAGE TAIL FIBER ASSEMBLY PROTEIN HOMOLOG TFAE-RELATED"/>
    <property type="match status" value="1"/>
</dbReference>
<organism evidence="2 3">
    <name type="scientific">Salmonella enterica I</name>
    <dbReference type="NCBI Taxonomy" id="59201"/>
    <lineage>
        <taxon>Bacteria</taxon>
        <taxon>Pseudomonadati</taxon>
        <taxon>Pseudomonadota</taxon>
        <taxon>Gammaproteobacteria</taxon>
        <taxon>Enterobacterales</taxon>
        <taxon>Enterobacteriaceae</taxon>
        <taxon>Salmonella</taxon>
    </lineage>
</organism>
<evidence type="ECO:0000259" key="1">
    <source>
        <dbReference type="Pfam" id="PF05876"/>
    </source>
</evidence>
<dbReference type="InterPro" id="IPR046453">
    <property type="entry name" value="GpA_ATPase"/>
</dbReference>
<accession>A0A379UMF2</accession>
<dbReference type="InterPro" id="IPR051220">
    <property type="entry name" value="TFA_Chaperone"/>
</dbReference>
<sequence>MNCLSSRSYDAVVFVAPARTGKTLGLIDGWISYNIVCDPSDMLVVQMTQDKAQEHSKRRLAKMFRHSPAIARRLSPHRNDNNVHDKTFRDGSFLKIGWPSNQCFFVFGF</sequence>
<feature type="domain" description="Phage terminase large subunit GpA ATPase" evidence="1">
    <location>
        <begin position="1"/>
        <end position="101"/>
    </location>
</feature>
<dbReference type="AlphaFoldDB" id="A0A379UMF2"/>
<dbReference type="PANTHER" id="PTHR34413">
    <property type="entry name" value="PROPHAGE TAIL FIBER ASSEMBLY PROTEIN HOMOLOG TFAE-RELATED-RELATED"/>
    <property type="match status" value="1"/>
</dbReference>
<proteinExistence type="predicted"/>
<evidence type="ECO:0000313" key="3">
    <source>
        <dbReference type="Proteomes" id="UP000255534"/>
    </source>
</evidence>
<dbReference type="EMBL" id="UGXK01000001">
    <property type="protein sequence ID" value="SUG69514.1"/>
    <property type="molecule type" value="Genomic_DNA"/>
</dbReference>
<dbReference type="GO" id="GO:0016887">
    <property type="term" value="F:ATP hydrolysis activity"/>
    <property type="evidence" value="ECO:0007669"/>
    <property type="project" value="InterPro"/>
</dbReference>
<evidence type="ECO:0000313" key="2">
    <source>
        <dbReference type="EMBL" id="SUG69514.1"/>
    </source>
</evidence>